<keyword evidence="4" id="KW-1185">Reference proteome</keyword>
<dbReference type="Pfam" id="PF01048">
    <property type="entry name" value="PNP_UDP_1"/>
    <property type="match status" value="1"/>
</dbReference>
<evidence type="ECO:0000313" key="3">
    <source>
        <dbReference type="EMBL" id="KAL2782850.1"/>
    </source>
</evidence>
<feature type="domain" description="NACHT" evidence="2">
    <location>
        <begin position="371"/>
        <end position="518"/>
    </location>
</feature>
<dbReference type="EMBL" id="JBFTWV010000308">
    <property type="protein sequence ID" value="KAL2782850.1"/>
    <property type="molecule type" value="Genomic_DNA"/>
</dbReference>
<reference evidence="3 4" key="1">
    <citation type="submission" date="2024-07" db="EMBL/GenBank/DDBJ databases">
        <title>Section-level genome sequencing and comparative genomics of Aspergillus sections Usti and Cavernicolus.</title>
        <authorList>
            <consortium name="Lawrence Berkeley National Laboratory"/>
            <person name="Nybo J.L."/>
            <person name="Vesth T.C."/>
            <person name="Theobald S."/>
            <person name="Frisvad J.C."/>
            <person name="Larsen T.O."/>
            <person name="Kjaerboelling I."/>
            <person name="Rothschild-Mancinelli K."/>
            <person name="Lyhne E.K."/>
            <person name="Kogle M.E."/>
            <person name="Barry K."/>
            <person name="Clum A."/>
            <person name="Na H."/>
            <person name="Ledsgaard L."/>
            <person name="Lin J."/>
            <person name="Lipzen A."/>
            <person name="Kuo A."/>
            <person name="Riley R."/>
            <person name="Mondo S."/>
            <person name="Labutti K."/>
            <person name="Haridas S."/>
            <person name="Pangalinan J."/>
            <person name="Salamov A.A."/>
            <person name="Simmons B.A."/>
            <person name="Magnuson J.K."/>
            <person name="Chen J."/>
            <person name="Drula E."/>
            <person name="Henrissat B."/>
            <person name="Wiebenga A."/>
            <person name="Lubbers R.J."/>
            <person name="Gomes A.C."/>
            <person name="Makela M.R."/>
            <person name="Stajich J."/>
            <person name="Grigoriev I.V."/>
            <person name="Mortensen U.H."/>
            <person name="De Vries R.P."/>
            <person name="Baker S.E."/>
            <person name="Andersen M.R."/>
        </authorList>
    </citation>
    <scope>NUCLEOTIDE SEQUENCE [LARGE SCALE GENOMIC DNA]</scope>
    <source>
        <strain evidence="3 4">CBS 209.92</strain>
    </source>
</reference>
<dbReference type="InterPro" id="IPR027417">
    <property type="entry name" value="P-loop_NTPase"/>
</dbReference>
<dbReference type="InterPro" id="IPR053137">
    <property type="entry name" value="NLR-like"/>
</dbReference>
<dbReference type="InterPro" id="IPR000845">
    <property type="entry name" value="Nucleoside_phosphorylase_d"/>
</dbReference>
<dbReference type="Proteomes" id="UP001610563">
    <property type="component" value="Unassembled WGS sequence"/>
</dbReference>
<dbReference type="Pfam" id="PF24883">
    <property type="entry name" value="NPHP3_N"/>
    <property type="match status" value="1"/>
</dbReference>
<dbReference type="SUPFAM" id="SSF52540">
    <property type="entry name" value="P-loop containing nucleoside triphosphate hydrolases"/>
    <property type="match status" value="1"/>
</dbReference>
<protein>
    <recommendedName>
        <fullName evidence="2">NACHT domain-containing protein</fullName>
    </recommendedName>
</protein>
<gene>
    <name evidence="3" type="ORF">BJX66DRAFT_345470</name>
</gene>
<dbReference type="Gene3D" id="3.40.50.300">
    <property type="entry name" value="P-loop containing nucleotide triphosphate hydrolases"/>
    <property type="match status" value="1"/>
</dbReference>
<proteinExistence type="predicted"/>
<evidence type="ECO:0000313" key="4">
    <source>
        <dbReference type="Proteomes" id="UP001610563"/>
    </source>
</evidence>
<dbReference type="InterPro" id="IPR056884">
    <property type="entry name" value="NPHP3-like_N"/>
</dbReference>
<dbReference type="PANTHER" id="PTHR46082">
    <property type="entry name" value="ATP/GTP-BINDING PROTEIN-RELATED"/>
    <property type="match status" value="1"/>
</dbReference>
<accession>A0ABR4FHY6</accession>
<dbReference type="PROSITE" id="PS50837">
    <property type="entry name" value="NACHT"/>
    <property type="match status" value="1"/>
</dbReference>
<keyword evidence="1" id="KW-0677">Repeat</keyword>
<comment type="caution">
    <text evidence="3">The sequence shown here is derived from an EMBL/GenBank/DDBJ whole genome shotgun (WGS) entry which is preliminary data.</text>
</comment>
<organism evidence="3 4">
    <name type="scientific">Aspergillus keveii</name>
    <dbReference type="NCBI Taxonomy" id="714993"/>
    <lineage>
        <taxon>Eukaryota</taxon>
        <taxon>Fungi</taxon>
        <taxon>Dikarya</taxon>
        <taxon>Ascomycota</taxon>
        <taxon>Pezizomycotina</taxon>
        <taxon>Eurotiomycetes</taxon>
        <taxon>Eurotiomycetidae</taxon>
        <taxon>Eurotiales</taxon>
        <taxon>Aspergillaceae</taxon>
        <taxon>Aspergillus</taxon>
        <taxon>Aspergillus subgen. Nidulantes</taxon>
    </lineage>
</organism>
<name>A0ABR4FHY6_9EURO</name>
<sequence>MTSLVLDDYTIAWICALPLEAAAAGAMLDRTHLSPRGISDPHTYKFGELHGHHIVIGYLPDGVYGTTSAAAVVSRMCSTFRRLRYGLMVGIGGGVPSKNNDIRLGDVVVSKPGVKHTGVIQYDYGKTVQDGQFVQTGTLNQPPHALLSRLSQVKAEQMMTGSNPMPKIVRTVLERYPNMKENFSPPEEHTDFLYDSSYHHTNKDSDCEKCDKGQLVIRQPRDRKSPYVHYGLIASGNRVMKDSETRDRLAKEHGILCFEMEAAGLMNELPTLVIRGICDYCDSHKQKQWQGYAALTAAAFAKVLLSDLPAEESRYELTDEDIACLRELQFTNPEDDRERIAETKGGFFKGSFQWILDNAEYQEWHKGQYSQILWIKGDAGKGKTMLIVGIIQELQQQRESGALDLLAYFLCQATDERLNSATAALRGLIYMMVIQQPHLIVHLRKRYDPEGKTPFETGNAFYTFSTVFESMIRHIKQTAYLLIDALDECKVGLSDLLRLISRTMTIQPIHLKWIVSSRNVRLIEQGLNLEDSRSKLSLELNAHHISLAIEEFIRHQVTRLDILNDEPILRERVKDQLYRKSDGTFLWVALVVNELGKCEFEEEVLDAMASMPTDLPQLYDRMVEQIDQLQGRRRDVCLTVLSMVVFAYRPLHLLEMCHVMNRRKVRDVENAVAMCGSFLTIRDKYIYLIHQSAKDYLDKVHATTTIMKERSVVHYEMYSQSLQVLSSKLHRNIYGLDNPSVTAFEIAASRPNPDPLFDLRYSCMYWLNHFLDVDPECVDMIKSAENISEFFREHLLHWLESLGLIGEIRPGILALRKLVHQVQTINQPVSEVAGLKRRRVSDDLSLTPLATYFARP</sequence>
<evidence type="ECO:0000259" key="2">
    <source>
        <dbReference type="PROSITE" id="PS50837"/>
    </source>
</evidence>
<dbReference type="InterPro" id="IPR007111">
    <property type="entry name" value="NACHT_NTPase"/>
</dbReference>
<dbReference type="PANTHER" id="PTHR46082:SF11">
    <property type="entry name" value="AAA+ ATPASE DOMAIN-CONTAINING PROTEIN-RELATED"/>
    <property type="match status" value="1"/>
</dbReference>
<dbReference type="Gene3D" id="3.40.50.1580">
    <property type="entry name" value="Nucleoside phosphorylase domain"/>
    <property type="match status" value="1"/>
</dbReference>
<dbReference type="InterPro" id="IPR035994">
    <property type="entry name" value="Nucleoside_phosphorylase_sf"/>
</dbReference>
<evidence type="ECO:0000256" key="1">
    <source>
        <dbReference type="ARBA" id="ARBA00022737"/>
    </source>
</evidence>
<dbReference type="SUPFAM" id="SSF53167">
    <property type="entry name" value="Purine and uridine phosphorylases"/>
    <property type="match status" value="1"/>
</dbReference>